<feature type="domain" description="RNA-binding S4" evidence="6">
    <location>
        <begin position="1"/>
        <end position="59"/>
    </location>
</feature>
<evidence type="ECO:0000313" key="8">
    <source>
        <dbReference type="Proteomes" id="UP000198636"/>
    </source>
</evidence>
<dbReference type="PROSITE" id="PS50889">
    <property type="entry name" value="S4"/>
    <property type="match status" value="1"/>
</dbReference>
<dbReference type="PANTHER" id="PTHR47683">
    <property type="entry name" value="PSEUDOURIDINE SYNTHASE FAMILY PROTEIN-RELATED"/>
    <property type="match status" value="1"/>
</dbReference>
<name>A0A1G5L668_9FIRM</name>
<dbReference type="Gene3D" id="3.30.70.1560">
    <property type="entry name" value="Alpha-L RNA-binding motif"/>
    <property type="match status" value="1"/>
</dbReference>
<keyword evidence="8" id="KW-1185">Reference proteome</keyword>
<dbReference type="GO" id="GO:0120159">
    <property type="term" value="F:rRNA pseudouridine synthase activity"/>
    <property type="evidence" value="ECO:0007669"/>
    <property type="project" value="UniProtKB-ARBA"/>
</dbReference>
<dbReference type="PROSITE" id="PS01149">
    <property type="entry name" value="PSI_RSU"/>
    <property type="match status" value="1"/>
</dbReference>
<evidence type="ECO:0000256" key="3">
    <source>
        <dbReference type="ARBA" id="ARBA00023235"/>
    </source>
</evidence>
<keyword evidence="3 5" id="KW-0413">Isomerase</keyword>
<dbReference type="FunFam" id="3.30.70.1560:FF:000001">
    <property type="entry name" value="Pseudouridine synthase"/>
    <property type="match status" value="1"/>
</dbReference>
<dbReference type="GO" id="GO:0005829">
    <property type="term" value="C:cytosol"/>
    <property type="evidence" value="ECO:0007669"/>
    <property type="project" value="UniProtKB-ARBA"/>
</dbReference>
<gene>
    <name evidence="7" type="ORF">SAMN03080606_04109</name>
</gene>
<dbReference type="SMART" id="SM00363">
    <property type="entry name" value="S4"/>
    <property type="match status" value="1"/>
</dbReference>
<dbReference type="NCBIfam" id="TIGR00093">
    <property type="entry name" value="pseudouridine synthase"/>
    <property type="match status" value="1"/>
</dbReference>
<dbReference type="InterPro" id="IPR020103">
    <property type="entry name" value="PsdUridine_synth_cat_dom_sf"/>
</dbReference>
<evidence type="ECO:0000259" key="6">
    <source>
        <dbReference type="SMART" id="SM00363"/>
    </source>
</evidence>
<dbReference type="EC" id="5.4.99.-" evidence="5"/>
<organism evidence="7 8">
    <name type="scientific">Alkaliphilus peptidifermentans DSM 18978</name>
    <dbReference type="NCBI Taxonomy" id="1120976"/>
    <lineage>
        <taxon>Bacteria</taxon>
        <taxon>Bacillati</taxon>
        <taxon>Bacillota</taxon>
        <taxon>Clostridia</taxon>
        <taxon>Peptostreptococcales</taxon>
        <taxon>Natronincolaceae</taxon>
        <taxon>Alkaliphilus</taxon>
    </lineage>
</organism>
<accession>A0A1G5L668</accession>
<evidence type="ECO:0000256" key="5">
    <source>
        <dbReference type="RuleBase" id="RU003887"/>
    </source>
</evidence>
<proteinExistence type="inferred from homology"/>
<dbReference type="InterPro" id="IPR020094">
    <property type="entry name" value="TruA/RsuA/RluB/E/F_N"/>
</dbReference>
<protein>
    <recommendedName>
        <fullName evidence="5">Pseudouridine synthase</fullName>
        <ecNumber evidence="5">5.4.99.-</ecNumber>
    </recommendedName>
</protein>
<dbReference type="InterPro" id="IPR006145">
    <property type="entry name" value="PsdUridine_synth_RsuA/RluA"/>
</dbReference>
<sequence>MRLQKYIAICGVASRRRSEVLIESGRVKVNGKTVTEMGFKIDPNKDTVIVDGRKIDDDEKAIYLLLNKPRGYITTASDQFNRKKVTDLIDLPYRIFPVGRLDYDTSGLLILTNDGDLTYKLTHPKFKVEKVYVSKIKGVPTQAKIQAFKSGLQIEDYITAPANFKILSTDSNFSTVEITIREGKNRQIRKMCDAIGHPVIELERVAMGKIQLGNLKLGSWRHLKEEEINYLKKL</sequence>
<dbReference type="AlphaFoldDB" id="A0A1G5L668"/>
<dbReference type="InterPro" id="IPR036986">
    <property type="entry name" value="S4_RNA-bd_sf"/>
</dbReference>
<dbReference type="GO" id="GO:0000455">
    <property type="term" value="P:enzyme-directed rRNA pseudouridine synthesis"/>
    <property type="evidence" value="ECO:0007669"/>
    <property type="project" value="UniProtKB-ARBA"/>
</dbReference>
<evidence type="ECO:0000313" key="7">
    <source>
        <dbReference type="EMBL" id="SCZ08382.1"/>
    </source>
</evidence>
<dbReference type="SUPFAM" id="SSF55174">
    <property type="entry name" value="Alpha-L RNA-binding motif"/>
    <property type="match status" value="1"/>
</dbReference>
<evidence type="ECO:0000256" key="4">
    <source>
        <dbReference type="PROSITE-ProRule" id="PRU00182"/>
    </source>
</evidence>
<reference evidence="7 8" key="1">
    <citation type="submission" date="2016-10" db="EMBL/GenBank/DDBJ databases">
        <authorList>
            <person name="de Groot N.N."/>
        </authorList>
    </citation>
    <scope>NUCLEOTIDE SEQUENCE [LARGE SCALE GENOMIC DNA]</scope>
    <source>
        <strain evidence="7 8">DSM 18978</strain>
    </source>
</reference>
<dbReference type="CDD" id="cd00165">
    <property type="entry name" value="S4"/>
    <property type="match status" value="1"/>
</dbReference>
<dbReference type="Gene3D" id="3.10.290.10">
    <property type="entry name" value="RNA-binding S4 domain"/>
    <property type="match status" value="1"/>
</dbReference>
<dbReference type="Proteomes" id="UP000198636">
    <property type="component" value="Unassembled WGS sequence"/>
</dbReference>
<keyword evidence="2 4" id="KW-0694">RNA-binding</keyword>
<dbReference type="PANTHER" id="PTHR47683:SF2">
    <property type="entry name" value="RNA-BINDING S4 DOMAIN-CONTAINING PROTEIN"/>
    <property type="match status" value="1"/>
</dbReference>
<dbReference type="GO" id="GO:0003723">
    <property type="term" value="F:RNA binding"/>
    <property type="evidence" value="ECO:0007669"/>
    <property type="project" value="UniProtKB-KW"/>
</dbReference>
<dbReference type="InterPro" id="IPR000748">
    <property type="entry name" value="PsdUridine_synth_RsuA/RluB/E/F"/>
</dbReference>
<comment type="similarity">
    <text evidence="1 5">Belongs to the pseudouridine synthase RsuA family.</text>
</comment>
<dbReference type="InterPro" id="IPR018496">
    <property type="entry name" value="PsdUridine_synth_RsuA/RluB_CS"/>
</dbReference>
<dbReference type="Pfam" id="PF00849">
    <property type="entry name" value="PseudoU_synth_2"/>
    <property type="match status" value="1"/>
</dbReference>
<dbReference type="Gene3D" id="3.30.70.580">
    <property type="entry name" value="Pseudouridine synthase I, catalytic domain, N-terminal subdomain"/>
    <property type="match status" value="1"/>
</dbReference>
<dbReference type="InterPro" id="IPR050343">
    <property type="entry name" value="RsuA_PseudoU_synthase"/>
</dbReference>
<dbReference type="RefSeq" id="WP_207647956.1">
    <property type="nucleotide sequence ID" value="NZ_FMUS01000041.1"/>
</dbReference>
<evidence type="ECO:0000256" key="2">
    <source>
        <dbReference type="ARBA" id="ARBA00022884"/>
    </source>
</evidence>
<dbReference type="FunFam" id="3.10.290.10:FF:000003">
    <property type="entry name" value="Pseudouridine synthase"/>
    <property type="match status" value="1"/>
</dbReference>
<dbReference type="Pfam" id="PF01479">
    <property type="entry name" value="S4"/>
    <property type="match status" value="1"/>
</dbReference>
<dbReference type="STRING" id="1120976.SAMN03080606_04109"/>
<dbReference type="CDD" id="cd02870">
    <property type="entry name" value="PseudoU_synth_RsuA_like"/>
    <property type="match status" value="1"/>
</dbReference>
<dbReference type="InterPro" id="IPR042092">
    <property type="entry name" value="PsdUridine_s_RsuA/RluB/E/F_cat"/>
</dbReference>
<dbReference type="SUPFAM" id="SSF55120">
    <property type="entry name" value="Pseudouridine synthase"/>
    <property type="match status" value="1"/>
</dbReference>
<dbReference type="EMBL" id="FMUS01000041">
    <property type="protein sequence ID" value="SCZ08382.1"/>
    <property type="molecule type" value="Genomic_DNA"/>
</dbReference>
<evidence type="ECO:0000256" key="1">
    <source>
        <dbReference type="ARBA" id="ARBA00008348"/>
    </source>
</evidence>
<dbReference type="InterPro" id="IPR002942">
    <property type="entry name" value="S4_RNA-bd"/>
</dbReference>